<proteinExistence type="predicted"/>
<dbReference type="PATRIC" id="fig|1123269.5.peg.1044"/>
<evidence type="ECO:0000313" key="2">
    <source>
        <dbReference type="Proteomes" id="UP000018851"/>
    </source>
</evidence>
<organism evidence="1 2">
    <name type="scientific">Sphingomonas sanxanigenens DSM 19645 = NX02</name>
    <dbReference type="NCBI Taxonomy" id="1123269"/>
    <lineage>
        <taxon>Bacteria</taxon>
        <taxon>Pseudomonadati</taxon>
        <taxon>Pseudomonadota</taxon>
        <taxon>Alphaproteobacteria</taxon>
        <taxon>Sphingomonadales</taxon>
        <taxon>Sphingomonadaceae</taxon>
        <taxon>Sphingomonas</taxon>
    </lineage>
</organism>
<dbReference type="EMBL" id="CP006644">
    <property type="protein sequence ID" value="AHE52813.1"/>
    <property type="molecule type" value="Genomic_DNA"/>
</dbReference>
<dbReference type="KEGG" id="ssan:NX02_05370"/>
<protein>
    <submittedName>
        <fullName evidence="1">Uncharacterized protein</fullName>
    </submittedName>
</protein>
<dbReference type="STRING" id="1123269.NX02_05370"/>
<keyword evidence="2" id="KW-1185">Reference proteome</keyword>
<reference evidence="1 2" key="1">
    <citation type="submission" date="2013-07" db="EMBL/GenBank/DDBJ databases">
        <title>Completed genome of Sphingomonas sanxanigenens NX02.</title>
        <authorList>
            <person name="Ma T."/>
            <person name="Huang H."/>
            <person name="Wu M."/>
            <person name="Li X."/>
            <person name="Li G."/>
        </authorList>
    </citation>
    <scope>NUCLEOTIDE SEQUENCE [LARGE SCALE GENOMIC DNA]</scope>
    <source>
        <strain evidence="1 2">NX02</strain>
    </source>
</reference>
<dbReference type="Proteomes" id="UP000018851">
    <property type="component" value="Chromosome"/>
</dbReference>
<sequence length="129" mass="14618">MSASNVVKLPTASPRKVQQRYNRESRAEMARLRTETQWPHKAEPPTIRIGRKRAELISRMDTGPDYLILMAILGVLTPGQQLEVRKALTAWATVRKGEMYEQALASVISHVGSFGERFDIQRALDEVRS</sequence>
<dbReference type="HOGENOM" id="CLU_1947454_0_0_5"/>
<name>W0A8Z3_9SPHN</name>
<dbReference type="RefSeq" id="WP_025291108.1">
    <property type="nucleotide sequence ID" value="NZ_CP006644.1"/>
</dbReference>
<evidence type="ECO:0000313" key="1">
    <source>
        <dbReference type="EMBL" id="AHE52813.1"/>
    </source>
</evidence>
<dbReference type="AlphaFoldDB" id="W0A8Z3"/>
<gene>
    <name evidence="1" type="ORF">NX02_05370</name>
</gene>
<accession>W0A8Z3</accession>